<dbReference type="PROSITE" id="PS00018">
    <property type="entry name" value="EF_HAND_1"/>
    <property type="match status" value="1"/>
</dbReference>
<dbReference type="EMBL" id="BRXY01000218">
    <property type="protein sequence ID" value="GMH78189.1"/>
    <property type="molecule type" value="Genomic_DNA"/>
</dbReference>
<dbReference type="InterPro" id="IPR002048">
    <property type="entry name" value="EF_hand_dom"/>
</dbReference>
<dbReference type="SUPFAM" id="SSF47473">
    <property type="entry name" value="EF-hand"/>
    <property type="match status" value="1"/>
</dbReference>
<comment type="caution">
    <text evidence="4">The sequence shown here is derived from an EMBL/GenBank/DDBJ whole genome shotgun (WGS) entry which is preliminary data.</text>
</comment>
<evidence type="ECO:0000313" key="5">
    <source>
        <dbReference type="Proteomes" id="UP001165085"/>
    </source>
</evidence>
<protein>
    <recommendedName>
        <fullName evidence="3">EF-hand domain-containing protein</fullName>
    </recommendedName>
</protein>
<proteinExistence type="predicted"/>
<feature type="compositionally biased region" description="Basic and acidic residues" evidence="2">
    <location>
        <begin position="144"/>
        <end position="164"/>
    </location>
</feature>
<name>A0A9W7B1E3_9STRA</name>
<dbReference type="OrthoDB" id="10429181at2759"/>
<dbReference type="InterPro" id="IPR018247">
    <property type="entry name" value="EF_Hand_1_Ca_BS"/>
</dbReference>
<dbReference type="Gene3D" id="1.10.238.10">
    <property type="entry name" value="EF-hand"/>
    <property type="match status" value="1"/>
</dbReference>
<keyword evidence="1" id="KW-0106">Calcium</keyword>
<sequence length="206" mass="23297">MSSLPAEEDLIATDKAKLVHYQKEAKSKSLKVTLAQWGDNPNFFEEMVNEQSDVLGLAQAMDQKMAVMAEEETRLEAKIKGFKQLQDICAMFDKDGDGVLDDKELSAARDLIKSLKLSQEEDDHLSKIDALKKEEKLAHIKREEEEETRMIQHHESIKARLEQRKKNRSKVRGSLEKSDEVVAGEVVQAAVKEPPKNASKKVQPTL</sequence>
<dbReference type="AlphaFoldDB" id="A0A9W7B1E3"/>
<feature type="region of interest" description="Disordered" evidence="2">
    <location>
        <begin position="144"/>
        <end position="177"/>
    </location>
</feature>
<dbReference type="Proteomes" id="UP001165085">
    <property type="component" value="Unassembled WGS sequence"/>
</dbReference>
<evidence type="ECO:0000259" key="3">
    <source>
        <dbReference type="PROSITE" id="PS50222"/>
    </source>
</evidence>
<dbReference type="GO" id="GO:0005509">
    <property type="term" value="F:calcium ion binding"/>
    <property type="evidence" value="ECO:0007669"/>
    <property type="project" value="InterPro"/>
</dbReference>
<reference evidence="5" key="1">
    <citation type="journal article" date="2023" name="Commun. Biol.">
        <title>Genome analysis of Parmales, the sister group of diatoms, reveals the evolutionary specialization of diatoms from phago-mixotrophs to photoautotrophs.</title>
        <authorList>
            <person name="Ban H."/>
            <person name="Sato S."/>
            <person name="Yoshikawa S."/>
            <person name="Yamada K."/>
            <person name="Nakamura Y."/>
            <person name="Ichinomiya M."/>
            <person name="Sato N."/>
            <person name="Blanc-Mathieu R."/>
            <person name="Endo H."/>
            <person name="Kuwata A."/>
            <person name="Ogata H."/>
        </authorList>
    </citation>
    <scope>NUCLEOTIDE SEQUENCE [LARGE SCALE GENOMIC DNA]</scope>
    <source>
        <strain evidence="5">NIES 3701</strain>
    </source>
</reference>
<dbReference type="InterPro" id="IPR011992">
    <property type="entry name" value="EF-hand-dom_pair"/>
</dbReference>
<organism evidence="4 5">
    <name type="scientific">Triparma strigata</name>
    <dbReference type="NCBI Taxonomy" id="1606541"/>
    <lineage>
        <taxon>Eukaryota</taxon>
        <taxon>Sar</taxon>
        <taxon>Stramenopiles</taxon>
        <taxon>Ochrophyta</taxon>
        <taxon>Bolidophyceae</taxon>
        <taxon>Parmales</taxon>
        <taxon>Triparmaceae</taxon>
        <taxon>Triparma</taxon>
    </lineage>
</organism>
<evidence type="ECO:0000256" key="2">
    <source>
        <dbReference type="SAM" id="MobiDB-lite"/>
    </source>
</evidence>
<accession>A0A9W7B1E3</accession>
<dbReference type="PROSITE" id="PS50222">
    <property type="entry name" value="EF_HAND_2"/>
    <property type="match status" value="1"/>
</dbReference>
<feature type="domain" description="EF-hand" evidence="3">
    <location>
        <begin position="80"/>
        <end position="115"/>
    </location>
</feature>
<gene>
    <name evidence="4" type="ORF">TrST_g882</name>
</gene>
<evidence type="ECO:0000313" key="4">
    <source>
        <dbReference type="EMBL" id="GMH78189.1"/>
    </source>
</evidence>
<keyword evidence="5" id="KW-1185">Reference proteome</keyword>
<evidence type="ECO:0000256" key="1">
    <source>
        <dbReference type="ARBA" id="ARBA00022837"/>
    </source>
</evidence>